<feature type="compositionally biased region" description="Polar residues" evidence="1">
    <location>
        <begin position="9"/>
        <end position="24"/>
    </location>
</feature>
<feature type="compositionally biased region" description="Basic and acidic residues" evidence="1">
    <location>
        <begin position="26"/>
        <end position="44"/>
    </location>
</feature>
<evidence type="ECO:0000313" key="3">
    <source>
        <dbReference type="Proteomes" id="UP001224122"/>
    </source>
</evidence>
<accession>A0ABT9XY30</accession>
<sequence length="44" mass="5257">MKKDEKIMTNEQLKNNNTQSQAEQTLKGKDNIKDYSRAWEDDRL</sequence>
<name>A0ABT9XY30_9BACI</name>
<proteinExistence type="predicted"/>
<feature type="region of interest" description="Disordered" evidence="1">
    <location>
        <begin position="1"/>
        <end position="44"/>
    </location>
</feature>
<organism evidence="2 3">
    <name type="scientific">Neobacillus ginsengisoli</name>
    <dbReference type="NCBI Taxonomy" id="904295"/>
    <lineage>
        <taxon>Bacteria</taxon>
        <taxon>Bacillati</taxon>
        <taxon>Bacillota</taxon>
        <taxon>Bacilli</taxon>
        <taxon>Bacillales</taxon>
        <taxon>Bacillaceae</taxon>
        <taxon>Neobacillus</taxon>
    </lineage>
</organism>
<dbReference type="EMBL" id="JAUSTW010000006">
    <property type="protein sequence ID" value="MDQ0200381.1"/>
    <property type="molecule type" value="Genomic_DNA"/>
</dbReference>
<comment type="caution">
    <text evidence="2">The sequence shown here is derived from an EMBL/GenBank/DDBJ whole genome shotgun (WGS) entry which is preliminary data.</text>
</comment>
<evidence type="ECO:0000313" key="2">
    <source>
        <dbReference type="EMBL" id="MDQ0200381.1"/>
    </source>
</evidence>
<dbReference type="RefSeq" id="WP_307410183.1">
    <property type="nucleotide sequence ID" value="NZ_JAUSTW010000006.1"/>
</dbReference>
<protein>
    <submittedName>
        <fullName evidence="2">Uncharacterized protein</fullName>
    </submittedName>
</protein>
<reference evidence="2 3" key="1">
    <citation type="submission" date="2023-07" db="EMBL/GenBank/DDBJ databases">
        <title>Genomic Encyclopedia of Type Strains, Phase IV (KMG-IV): sequencing the most valuable type-strain genomes for metagenomic binning, comparative biology and taxonomic classification.</title>
        <authorList>
            <person name="Goeker M."/>
        </authorList>
    </citation>
    <scope>NUCLEOTIDE SEQUENCE [LARGE SCALE GENOMIC DNA]</scope>
    <source>
        <strain evidence="2 3">DSM 27594</strain>
    </source>
</reference>
<keyword evidence="3" id="KW-1185">Reference proteome</keyword>
<dbReference type="Proteomes" id="UP001224122">
    <property type="component" value="Unassembled WGS sequence"/>
</dbReference>
<evidence type="ECO:0000256" key="1">
    <source>
        <dbReference type="SAM" id="MobiDB-lite"/>
    </source>
</evidence>
<gene>
    <name evidence="2" type="ORF">J2S10_003570</name>
</gene>